<keyword evidence="2 5" id="KW-0812">Transmembrane</keyword>
<feature type="transmembrane region" description="Helical" evidence="5">
    <location>
        <begin position="107"/>
        <end position="127"/>
    </location>
</feature>
<comment type="subcellular location">
    <subcellularLocation>
        <location evidence="1">Membrane</location>
        <topology evidence="1">Multi-pass membrane protein</topology>
    </subcellularLocation>
</comment>
<reference evidence="6" key="1">
    <citation type="submission" date="2023-03" db="EMBL/GenBank/DDBJ databases">
        <title>Bacterial isolates from washroom surfaces on a university campus.</title>
        <authorList>
            <person name="Holman D.B."/>
            <person name="Gzyl K.E."/>
            <person name="Taheri A.E."/>
        </authorList>
    </citation>
    <scope>NUCLEOTIDE SEQUENCE</scope>
    <source>
        <strain evidence="6">RD03</strain>
    </source>
</reference>
<dbReference type="PIRSF" id="PIRSF030066">
    <property type="entry name" value="UCP030066"/>
    <property type="match status" value="1"/>
</dbReference>
<evidence type="ECO:0000256" key="2">
    <source>
        <dbReference type="ARBA" id="ARBA00022692"/>
    </source>
</evidence>
<proteinExistence type="predicted"/>
<dbReference type="InterPro" id="IPR032808">
    <property type="entry name" value="DoxX"/>
</dbReference>
<feature type="transmembrane region" description="Helical" evidence="5">
    <location>
        <begin position="54"/>
        <end position="73"/>
    </location>
</feature>
<dbReference type="InterPro" id="IPR016944">
    <property type="entry name" value="UCP030066"/>
</dbReference>
<evidence type="ECO:0000256" key="4">
    <source>
        <dbReference type="ARBA" id="ARBA00023136"/>
    </source>
</evidence>
<dbReference type="EMBL" id="JAROYP010000006">
    <property type="protein sequence ID" value="MDH5161841.1"/>
    <property type="molecule type" value="Genomic_DNA"/>
</dbReference>
<evidence type="ECO:0000313" key="7">
    <source>
        <dbReference type="Proteomes" id="UP001159179"/>
    </source>
</evidence>
<evidence type="ECO:0000256" key="5">
    <source>
        <dbReference type="SAM" id="Phobius"/>
    </source>
</evidence>
<keyword evidence="4 5" id="KW-0472">Membrane</keyword>
<evidence type="ECO:0000256" key="3">
    <source>
        <dbReference type="ARBA" id="ARBA00022989"/>
    </source>
</evidence>
<feature type="transmembrane region" description="Helical" evidence="5">
    <location>
        <begin position="16"/>
        <end position="34"/>
    </location>
</feature>
<keyword evidence="3 5" id="KW-1133">Transmembrane helix</keyword>
<dbReference type="RefSeq" id="WP_280616928.1">
    <property type="nucleotide sequence ID" value="NZ_JAROYP010000006.1"/>
</dbReference>
<evidence type="ECO:0000313" key="6">
    <source>
        <dbReference type="EMBL" id="MDH5161841.1"/>
    </source>
</evidence>
<evidence type="ECO:0000256" key="1">
    <source>
        <dbReference type="ARBA" id="ARBA00004141"/>
    </source>
</evidence>
<dbReference type="Pfam" id="PF13564">
    <property type="entry name" value="DoxX_2"/>
    <property type="match status" value="1"/>
</dbReference>
<name>A0AAW6T0Q9_9BACI</name>
<dbReference type="AlphaFoldDB" id="A0AAW6T0Q9"/>
<gene>
    <name evidence="6" type="ORF">P5X88_12910</name>
</gene>
<accession>A0AAW6T0Q9</accession>
<organism evidence="6 7">
    <name type="scientific">Heyndrickxia oleronia</name>
    <dbReference type="NCBI Taxonomy" id="38875"/>
    <lineage>
        <taxon>Bacteria</taxon>
        <taxon>Bacillati</taxon>
        <taxon>Bacillota</taxon>
        <taxon>Bacilli</taxon>
        <taxon>Bacillales</taxon>
        <taxon>Bacillaceae</taxon>
        <taxon>Heyndrickxia</taxon>
    </lineage>
</organism>
<dbReference type="Proteomes" id="UP001159179">
    <property type="component" value="Unassembled WGS sequence"/>
</dbReference>
<comment type="caution">
    <text evidence="6">The sequence shown here is derived from an EMBL/GenBank/DDBJ whole genome shotgun (WGS) entry which is preliminary data.</text>
</comment>
<sequence length="157" mass="17408">MIKGRDQRMKTKGKMISYWTVTSLLVFAIMLSGIGQLMQFGGNVELVTNLGYPLYILTILGIWKVLGAIALLMPGFPRLKEWVHAGIFFLMTGAAISHALANDYGDYGFNIILPLSYAALNIASWLLRPQGRMLGSLHGNTEKRTKMQSLGFKKINA</sequence>
<feature type="transmembrane region" description="Helical" evidence="5">
    <location>
        <begin position="82"/>
        <end position="101"/>
    </location>
</feature>
<dbReference type="GO" id="GO:0016020">
    <property type="term" value="C:membrane"/>
    <property type="evidence" value="ECO:0007669"/>
    <property type="project" value="UniProtKB-SubCell"/>
</dbReference>
<protein>
    <submittedName>
        <fullName evidence="6">DoxX family protein</fullName>
    </submittedName>
</protein>